<dbReference type="EMBL" id="CAJEWN010000490">
    <property type="protein sequence ID" value="CAD2184095.1"/>
    <property type="molecule type" value="Genomic_DNA"/>
</dbReference>
<gene>
    <name evidence="3" type="ORF">MENT_LOCUS36430</name>
    <name evidence="4" type="ORF">MENT_LOCUS36946</name>
    <name evidence="5" type="ORF">MENT_LOCUS39678</name>
</gene>
<dbReference type="EMBL" id="CAJEWN010000507">
    <property type="protein sequence ID" value="CAD2184582.1"/>
    <property type="molecule type" value="Genomic_DNA"/>
</dbReference>
<dbReference type="EMBL" id="CAJEWN010000623">
    <property type="protein sequence ID" value="CAD2187118.1"/>
    <property type="molecule type" value="Genomic_DNA"/>
</dbReference>
<name>A0A6V7WC57_MELEN</name>
<dbReference type="OrthoDB" id="5898755at2759"/>
<accession>A0A6V7WC57</accession>
<proteinExistence type="predicted"/>
<reference evidence="4 6" key="1">
    <citation type="submission" date="2020-08" db="EMBL/GenBank/DDBJ databases">
        <authorList>
            <person name="Koutsovoulos G."/>
            <person name="Danchin GJ E."/>
        </authorList>
    </citation>
    <scope>NUCLEOTIDE SEQUENCE [LARGE SCALE GENOMIC DNA]</scope>
</reference>
<evidence type="ECO:0000313" key="4">
    <source>
        <dbReference type="EMBL" id="CAD2184582.1"/>
    </source>
</evidence>
<comment type="caution">
    <text evidence="4">The sequence shown here is derived from an EMBL/GenBank/DDBJ whole genome shotgun (WGS) entry which is preliminary data.</text>
</comment>
<evidence type="ECO:0000313" key="3">
    <source>
        <dbReference type="EMBL" id="CAD2184095.1"/>
    </source>
</evidence>
<evidence type="ECO:0000313" key="6">
    <source>
        <dbReference type="Proteomes" id="UP000580250"/>
    </source>
</evidence>
<evidence type="ECO:0000256" key="2">
    <source>
        <dbReference type="SAM" id="SignalP"/>
    </source>
</evidence>
<evidence type="ECO:0000313" key="5">
    <source>
        <dbReference type="EMBL" id="CAD2187118.1"/>
    </source>
</evidence>
<feature type="chain" id="PRO_5036394688" evidence="2">
    <location>
        <begin position="40"/>
        <end position="131"/>
    </location>
</feature>
<feature type="signal peptide" evidence="2">
    <location>
        <begin position="1"/>
        <end position="39"/>
    </location>
</feature>
<protein>
    <submittedName>
        <fullName evidence="4">Uncharacterized protein</fullName>
    </submittedName>
</protein>
<evidence type="ECO:0000256" key="1">
    <source>
        <dbReference type="SAM" id="MobiDB-lite"/>
    </source>
</evidence>
<organism evidence="4 6">
    <name type="scientific">Meloidogyne enterolobii</name>
    <name type="common">Root-knot nematode worm</name>
    <name type="synonym">Meloidogyne mayaguensis</name>
    <dbReference type="NCBI Taxonomy" id="390850"/>
    <lineage>
        <taxon>Eukaryota</taxon>
        <taxon>Metazoa</taxon>
        <taxon>Ecdysozoa</taxon>
        <taxon>Nematoda</taxon>
        <taxon>Chromadorea</taxon>
        <taxon>Rhabditida</taxon>
        <taxon>Tylenchina</taxon>
        <taxon>Tylenchomorpha</taxon>
        <taxon>Tylenchoidea</taxon>
        <taxon>Meloidogynidae</taxon>
        <taxon>Meloidogyninae</taxon>
        <taxon>Meloidogyne</taxon>
    </lineage>
</organism>
<sequence>MLLRYQCNKDRTSSFSEVMATALMLVMLLQLAICLCAASEEVETTMDGYNPKLNDTTLPDRVKRNPPPAPSNNDNSKCVKDPAQIHESSRGIVALDLRGLYSLPGSDARGCVWTWKQKLLMWSEEQIEERI</sequence>
<feature type="region of interest" description="Disordered" evidence="1">
    <location>
        <begin position="46"/>
        <end position="80"/>
    </location>
</feature>
<dbReference type="Proteomes" id="UP000580250">
    <property type="component" value="Unassembled WGS sequence"/>
</dbReference>
<keyword evidence="2" id="KW-0732">Signal</keyword>
<dbReference type="AlphaFoldDB" id="A0A6V7WC57"/>